<reference evidence="2" key="1">
    <citation type="submission" date="2013-12" db="EMBL/GenBank/DDBJ databases">
        <authorList>
            <person name="Omoto C.K."/>
            <person name="Sibley D."/>
            <person name="Venepally P."/>
            <person name="Hadjithomas M."/>
            <person name="Karamycheva S."/>
            <person name="Brunk B."/>
            <person name="Roos D."/>
            <person name="Caler E."/>
            <person name="Lorenzi H."/>
        </authorList>
    </citation>
    <scope>NUCLEOTIDE SEQUENCE</scope>
</reference>
<feature type="transmembrane region" description="Helical" evidence="1">
    <location>
        <begin position="92"/>
        <end position="116"/>
    </location>
</feature>
<dbReference type="AlphaFoldDB" id="A0A023B163"/>
<feature type="transmembrane region" description="Helical" evidence="1">
    <location>
        <begin position="17"/>
        <end position="36"/>
    </location>
</feature>
<comment type="caution">
    <text evidence="2">The sequence shown here is derived from an EMBL/GenBank/DDBJ whole genome shotgun (WGS) entry which is preliminary data.</text>
</comment>
<dbReference type="GeneID" id="22914679"/>
<gene>
    <name evidence="2" type="ORF">GNI_133160</name>
</gene>
<dbReference type="EMBL" id="AFNH02000991">
    <property type="protein sequence ID" value="EZG46748.1"/>
    <property type="molecule type" value="Genomic_DNA"/>
</dbReference>
<protein>
    <submittedName>
        <fullName evidence="2">Transmembrane protein</fullName>
    </submittedName>
</protein>
<keyword evidence="3" id="KW-1185">Reference proteome</keyword>
<dbReference type="Proteomes" id="UP000019763">
    <property type="component" value="Unassembled WGS sequence"/>
</dbReference>
<sequence length="153" mass="16388">MGSHWQSGDAKTQAARIIHILASLLTLVVGLIHVLQKKPRVHWPDKFTDDLNAATWRATMFSLAPLVLVDNWTAVAMGIWGLLAHMKQAGSFLGAPTVDMLNAGVYLVIMGLWATIAYAGGIGVIFSCVTFLGALVCLILAFVDNQSASLALN</sequence>
<dbReference type="VEuPathDB" id="CryptoDB:GNI_133160"/>
<evidence type="ECO:0000313" key="2">
    <source>
        <dbReference type="EMBL" id="EZG46748.1"/>
    </source>
</evidence>
<feature type="transmembrane region" description="Helical" evidence="1">
    <location>
        <begin position="56"/>
        <end position="80"/>
    </location>
</feature>
<feature type="transmembrane region" description="Helical" evidence="1">
    <location>
        <begin position="122"/>
        <end position="143"/>
    </location>
</feature>
<dbReference type="RefSeq" id="XP_011132257.1">
    <property type="nucleotide sequence ID" value="XM_011133955.1"/>
</dbReference>
<name>A0A023B163_GRENI</name>
<keyword evidence="1" id="KW-1133">Transmembrane helix</keyword>
<evidence type="ECO:0000313" key="3">
    <source>
        <dbReference type="Proteomes" id="UP000019763"/>
    </source>
</evidence>
<evidence type="ECO:0000256" key="1">
    <source>
        <dbReference type="SAM" id="Phobius"/>
    </source>
</evidence>
<keyword evidence="1 2" id="KW-0812">Transmembrane</keyword>
<keyword evidence="1" id="KW-0472">Membrane</keyword>
<proteinExistence type="predicted"/>
<dbReference type="OrthoDB" id="345126at2759"/>
<organism evidence="2 3">
    <name type="scientific">Gregarina niphandrodes</name>
    <name type="common">Septate eugregarine</name>
    <dbReference type="NCBI Taxonomy" id="110365"/>
    <lineage>
        <taxon>Eukaryota</taxon>
        <taxon>Sar</taxon>
        <taxon>Alveolata</taxon>
        <taxon>Apicomplexa</taxon>
        <taxon>Conoidasida</taxon>
        <taxon>Gregarinasina</taxon>
        <taxon>Eugregarinorida</taxon>
        <taxon>Gregarinidae</taxon>
        <taxon>Gregarina</taxon>
    </lineage>
</organism>
<dbReference type="OMA" id="MGLWATI"/>
<accession>A0A023B163</accession>